<feature type="region of interest" description="Disordered" evidence="1">
    <location>
        <begin position="1"/>
        <end position="87"/>
    </location>
</feature>
<accession>A0ABU7C3V5</accession>
<keyword evidence="3" id="KW-1185">Reference proteome</keyword>
<dbReference type="EMBL" id="JAHUTI010075872">
    <property type="protein sequence ID" value="MED6256529.1"/>
    <property type="molecule type" value="Genomic_DNA"/>
</dbReference>
<comment type="caution">
    <text evidence="2">The sequence shown here is derived from an EMBL/GenBank/DDBJ whole genome shotgun (WGS) entry which is preliminary data.</text>
</comment>
<dbReference type="Proteomes" id="UP001345963">
    <property type="component" value="Unassembled WGS sequence"/>
</dbReference>
<protein>
    <submittedName>
        <fullName evidence="2">Uncharacterized protein</fullName>
    </submittedName>
</protein>
<gene>
    <name evidence="2" type="ORF">ATANTOWER_028174</name>
</gene>
<proteinExistence type="predicted"/>
<sequence>MCKHACNSGCEEPQTCPLGPETDTKEIGATDIQKHTHSMLPGPDDSTPEGPKPPGYCSATAAMITGWKERRSPHEGQQPTTNQRTIS</sequence>
<evidence type="ECO:0000313" key="3">
    <source>
        <dbReference type="Proteomes" id="UP001345963"/>
    </source>
</evidence>
<reference evidence="2 3" key="1">
    <citation type="submission" date="2021-07" db="EMBL/GenBank/DDBJ databases">
        <authorList>
            <person name="Palmer J.M."/>
        </authorList>
    </citation>
    <scope>NUCLEOTIDE SEQUENCE [LARGE SCALE GENOMIC DNA]</scope>
    <source>
        <strain evidence="2 3">AT_MEX2019</strain>
        <tissue evidence="2">Muscle</tissue>
    </source>
</reference>
<feature type="compositionally biased region" description="Basic and acidic residues" evidence="1">
    <location>
        <begin position="22"/>
        <end position="34"/>
    </location>
</feature>
<name>A0ABU7C3V5_9TELE</name>
<organism evidence="2 3">
    <name type="scientific">Ataeniobius toweri</name>
    <dbReference type="NCBI Taxonomy" id="208326"/>
    <lineage>
        <taxon>Eukaryota</taxon>
        <taxon>Metazoa</taxon>
        <taxon>Chordata</taxon>
        <taxon>Craniata</taxon>
        <taxon>Vertebrata</taxon>
        <taxon>Euteleostomi</taxon>
        <taxon>Actinopterygii</taxon>
        <taxon>Neopterygii</taxon>
        <taxon>Teleostei</taxon>
        <taxon>Neoteleostei</taxon>
        <taxon>Acanthomorphata</taxon>
        <taxon>Ovalentaria</taxon>
        <taxon>Atherinomorphae</taxon>
        <taxon>Cyprinodontiformes</taxon>
        <taxon>Goodeidae</taxon>
        <taxon>Ataeniobius</taxon>
    </lineage>
</organism>
<feature type="compositionally biased region" description="Polar residues" evidence="1">
    <location>
        <begin position="75"/>
        <end position="87"/>
    </location>
</feature>
<evidence type="ECO:0000313" key="2">
    <source>
        <dbReference type="EMBL" id="MED6256529.1"/>
    </source>
</evidence>
<evidence type="ECO:0000256" key="1">
    <source>
        <dbReference type="SAM" id="MobiDB-lite"/>
    </source>
</evidence>